<accession>E1R5E0</accession>
<evidence type="ECO:0000313" key="14">
    <source>
        <dbReference type="Proteomes" id="UP000002318"/>
    </source>
</evidence>
<dbReference type="InterPro" id="IPR015422">
    <property type="entry name" value="PyrdxlP-dep_Trfase_small"/>
</dbReference>
<evidence type="ECO:0000256" key="7">
    <source>
        <dbReference type="ARBA" id="ARBA00022898"/>
    </source>
</evidence>
<dbReference type="HOGENOM" id="CLU_003433_0_0_12"/>
<evidence type="ECO:0000256" key="4">
    <source>
        <dbReference type="ARBA" id="ARBA00012239"/>
    </source>
</evidence>
<dbReference type="PANTHER" id="PTHR11601:SF34">
    <property type="entry name" value="CYSTEINE DESULFURASE"/>
    <property type="match status" value="1"/>
</dbReference>
<keyword evidence="5 13" id="KW-0808">Transferase</keyword>
<dbReference type="eggNOG" id="COG1104">
    <property type="taxonomic scope" value="Bacteria"/>
</dbReference>
<comment type="cofactor">
    <cofactor evidence="1 11">
        <name>pyridoxal 5'-phosphate</name>
        <dbReference type="ChEBI" id="CHEBI:597326"/>
    </cofactor>
</comment>
<dbReference type="PANTHER" id="PTHR11601">
    <property type="entry name" value="CYSTEINE DESULFURYLASE FAMILY MEMBER"/>
    <property type="match status" value="1"/>
</dbReference>
<dbReference type="SUPFAM" id="SSF53383">
    <property type="entry name" value="PLP-dependent transferases"/>
    <property type="match status" value="1"/>
</dbReference>
<evidence type="ECO:0000259" key="12">
    <source>
        <dbReference type="Pfam" id="PF00266"/>
    </source>
</evidence>
<reference evidence="13 14" key="1">
    <citation type="journal article" date="2010" name="Stand. Genomic Sci.">
        <title>Complete genome sequence of Spirochaeta smaragdinae type strain (SEBR 4228).</title>
        <authorList>
            <person name="Mavromatis K."/>
            <person name="Yasawong M."/>
            <person name="Chertkov O."/>
            <person name="Lapidus A."/>
            <person name="Lucas S."/>
            <person name="Nolan M."/>
            <person name="Del Rio T.G."/>
            <person name="Tice H."/>
            <person name="Cheng J.F."/>
            <person name="Pitluck S."/>
            <person name="Liolios K."/>
            <person name="Ivanova N."/>
            <person name="Tapia R."/>
            <person name="Han C."/>
            <person name="Bruce D."/>
            <person name="Goodwin L."/>
            <person name="Pati A."/>
            <person name="Chen A."/>
            <person name="Palaniappan K."/>
            <person name="Land M."/>
            <person name="Hauser L."/>
            <person name="Chang Y.J."/>
            <person name="Jeffries C.D."/>
            <person name="Detter J.C."/>
            <person name="Rohde M."/>
            <person name="Brambilla E."/>
            <person name="Spring S."/>
            <person name="Goker M."/>
            <person name="Sikorski J."/>
            <person name="Woyke T."/>
            <person name="Bristow J."/>
            <person name="Eisen J.A."/>
            <person name="Markowitz V."/>
            <person name="Hugenholtz P."/>
            <person name="Klenk H.P."/>
            <person name="Kyrpides N.C."/>
        </authorList>
    </citation>
    <scope>NUCLEOTIDE SEQUENCE [LARGE SCALE GENOMIC DNA]</scope>
    <source>
        <strain evidence="14">DSM 11293 / JCM 15392 / SEBR 4228</strain>
    </source>
</reference>
<evidence type="ECO:0000256" key="1">
    <source>
        <dbReference type="ARBA" id="ARBA00001933"/>
    </source>
</evidence>
<name>E1R5E0_SEDSS</name>
<keyword evidence="6" id="KW-0479">Metal-binding</keyword>
<dbReference type="Gene3D" id="1.10.260.50">
    <property type="match status" value="1"/>
</dbReference>
<dbReference type="InterPro" id="IPR020578">
    <property type="entry name" value="Aminotrans_V_PyrdxlP_BS"/>
</dbReference>
<dbReference type="InterPro" id="IPR016454">
    <property type="entry name" value="Cysteine_dSase"/>
</dbReference>
<keyword evidence="8" id="KW-0408">Iron</keyword>
<comment type="function">
    <text evidence="2">Catalyzes the removal of elemental sulfur atoms from cysteine to produce alanine. Seems to participate in the biosynthesis of the nitrogenase metalloclusters by providing the inorganic sulfur required for the Fe-S core formation.</text>
</comment>
<dbReference type="GO" id="GO:0031071">
    <property type="term" value="F:cysteine desulfurase activity"/>
    <property type="evidence" value="ECO:0007669"/>
    <property type="project" value="UniProtKB-EC"/>
</dbReference>
<evidence type="ECO:0000256" key="8">
    <source>
        <dbReference type="ARBA" id="ARBA00023004"/>
    </source>
</evidence>
<dbReference type="GO" id="GO:0046872">
    <property type="term" value="F:metal ion binding"/>
    <property type="evidence" value="ECO:0007669"/>
    <property type="project" value="UniProtKB-KW"/>
</dbReference>
<proteinExistence type="inferred from homology"/>
<organism evidence="13 14">
    <name type="scientific">Sediminispirochaeta smaragdinae (strain DSM 11293 / JCM 15392 / SEBR 4228)</name>
    <name type="common">Spirochaeta smaragdinae</name>
    <dbReference type="NCBI Taxonomy" id="573413"/>
    <lineage>
        <taxon>Bacteria</taxon>
        <taxon>Pseudomonadati</taxon>
        <taxon>Spirochaetota</taxon>
        <taxon>Spirochaetia</taxon>
        <taxon>Spirochaetales</taxon>
        <taxon>Spirochaetaceae</taxon>
        <taxon>Sediminispirochaeta</taxon>
    </lineage>
</organism>
<comment type="catalytic activity">
    <reaction evidence="10">
        <text>(sulfur carrier)-H + L-cysteine = (sulfur carrier)-SH + L-alanine</text>
        <dbReference type="Rhea" id="RHEA:43892"/>
        <dbReference type="Rhea" id="RHEA-COMP:14737"/>
        <dbReference type="Rhea" id="RHEA-COMP:14739"/>
        <dbReference type="ChEBI" id="CHEBI:29917"/>
        <dbReference type="ChEBI" id="CHEBI:35235"/>
        <dbReference type="ChEBI" id="CHEBI:57972"/>
        <dbReference type="ChEBI" id="CHEBI:64428"/>
        <dbReference type="EC" id="2.8.1.7"/>
    </reaction>
</comment>
<dbReference type="RefSeq" id="WP_013255727.1">
    <property type="nucleotide sequence ID" value="NC_014364.1"/>
</dbReference>
<dbReference type="InterPro" id="IPR015424">
    <property type="entry name" value="PyrdxlP-dep_Trfase"/>
</dbReference>
<dbReference type="STRING" id="573413.Spirs_3170"/>
<dbReference type="Gene3D" id="3.90.1150.10">
    <property type="entry name" value="Aspartate Aminotransferase, domain 1"/>
    <property type="match status" value="1"/>
</dbReference>
<dbReference type="Gene3D" id="3.40.640.10">
    <property type="entry name" value="Type I PLP-dependent aspartate aminotransferase-like (Major domain)"/>
    <property type="match status" value="1"/>
</dbReference>
<dbReference type="GO" id="GO:0051536">
    <property type="term" value="F:iron-sulfur cluster binding"/>
    <property type="evidence" value="ECO:0007669"/>
    <property type="project" value="UniProtKB-KW"/>
</dbReference>
<dbReference type="EC" id="2.8.1.7" evidence="4"/>
<evidence type="ECO:0000256" key="9">
    <source>
        <dbReference type="ARBA" id="ARBA00023014"/>
    </source>
</evidence>
<dbReference type="PIRSF" id="PIRSF005572">
    <property type="entry name" value="NifS"/>
    <property type="match status" value="1"/>
</dbReference>
<comment type="similarity">
    <text evidence="3">Belongs to the class-V pyridoxal-phosphate-dependent aminotransferase family. NifS/IscS subfamily.</text>
</comment>
<evidence type="ECO:0000256" key="6">
    <source>
        <dbReference type="ARBA" id="ARBA00022723"/>
    </source>
</evidence>
<keyword evidence="7" id="KW-0663">Pyridoxal phosphate</keyword>
<dbReference type="FunFam" id="3.40.640.10:FF:000084">
    <property type="entry name" value="IscS-like cysteine desulfurase"/>
    <property type="match status" value="1"/>
</dbReference>
<dbReference type="OrthoDB" id="9808002at2"/>
<evidence type="ECO:0000256" key="3">
    <source>
        <dbReference type="ARBA" id="ARBA00006490"/>
    </source>
</evidence>
<keyword evidence="14" id="KW-1185">Reference proteome</keyword>
<sequence length="392" mass="42654">MNSRFVYFDNNATTPLDPDVRERFIQALDLYGNPSSMHMFGRQAHEGVEWARGEVARLLGALPEEILFTGGGSESNNTVLKSVLHPDFPRRKGKVITTAVEHPCILETAAFLKRFGVPVVILPVDSEGKIDMNRYVDELDDSVALVSVMLANNEIGTIQDIADIAKLAKQHGAYVHTDAVQGVGKIPVDVEELQVDYLTASAHKLYAPKGVGALYRRKGAPLFPLIHGGHQEKGLRAGTINGPSIIAFGCAAEKAGSLLDKEYARLLRLRTKMRDGILASVPDVMINGHSEDVLPGTLDVSFFAAEGESILLYLDIEGIAVSTGSACATGSLEPSHVLMATGMDAELAHGSIRFSLGRFNTEEDVDYLLEKLPPIIERIRKMSTVSRKEVHQ</sequence>
<dbReference type="PROSITE" id="PS00595">
    <property type="entry name" value="AA_TRANSFER_CLASS_5"/>
    <property type="match status" value="1"/>
</dbReference>
<evidence type="ECO:0000256" key="10">
    <source>
        <dbReference type="ARBA" id="ARBA00050776"/>
    </source>
</evidence>
<feature type="domain" description="Aminotransferase class V" evidence="12">
    <location>
        <begin position="6"/>
        <end position="368"/>
    </location>
</feature>
<dbReference type="KEGG" id="ssm:Spirs_3170"/>
<gene>
    <name evidence="13" type="ordered locus">Spirs_3170</name>
</gene>
<evidence type="ECO:0000256" key="2">
    <source>
        <dbReference type="ARBA" id="ARBA00003120"/>
    </source>
</evidence>
<evidence type="ECO:0000313" key="13">
    <source>
        <dbReference type="EMBL" id="ADK82268.1"/>
    </source>
</evidence>
<dbReference type="EMBL" id="CP002116">
    <property type="protein sequence ID" value="ADK82268.1"/>
    <property type="molecule type" value="Genomic_DNA"/>
</dbReference>
<dbReference type="InterPro" id="IPR000192">
    <property type="entry name" value="Aminotrans_V_dom"/>
</dbReference>
<dbReference type="InterPro" id="IPR015421">
    <property type="entry name" value="PyrdxlP-dep_Trfase_major"/>
</dbReference>
<keyword evidence="9" id="KW-0411">Iron-sulfur</keyword>
<protein>
    <recommendedName>
        <fullName evidence="4">cysteine desulfurase</fullName>
        <ecNumber evidence="4">2.8.1.7</ecNumber>
    </recommendedName>
</protein>
<evidence type="ECO:0000256" key="5">
    <source>
        <dbReference type="ARBA" id="ARBA00022679"/>
    </source>
</evidence>
<dbReference type="Pfam" id="PF00266">
    <property type="entry name" value="Aminotran_5"/>
    <property type="match status" value="1"/>
</dbReference>
<dbReference type="AlphaFoldDB" id="E1R5E0"/>
<evidence type="ECO:0000256" key="11">
    <source>
        <dbReference type="RuleBase" id="RU004504"/>
    </source>
</evidence>
<dbReference type="Proteomes" id="UP000002318">
    <property type="component" value="Chromosome"/>
</dbReference>